<dbReference type="EMBL" id="JAFKCV010000003">
    <property type="protein sequence ID" value="MBN7825153.1"/>
    <property type="molecule type" value="Genomic_DNA"/>
</dbReference>
<dbReference type="InterPro" id="IPR045051">
    <property type="entry name" value="SBT"/>
</dbReference>
<gene>
    <name evidence="11" type="ORF">J0A66_07945</name>
</gene>
<accession>A0A939DLW1</accession>
<dbReference type="InterPro" id="IPR023828">
    <property type="entry name" value="Peptidase_S8_Ser-AS"/>
</dbReference>
<evidence type="ECO:0000259" key="9">
    <source>
        <dbReference type="Pfam" id="PF00082"/>
    </source>
</evidence>
<dbReference type="InterPro" id="IPR015500">
    <property type="entry name" value="Peptidase_S8_subtilisin-rel"/>
</dbReference>
<evidence type="ECO:0000256" key="4">
    <source>
        <dbReference type="ARBA" id="ARBA00022825"/>
    </source>
</evidence>
<dbReference type="PROSITE" id="PS00138">
    <property type="entry name" value="SUBTILASE_SER"/>
    <property type="match status" value="1"/>
</dbReference>
<dbReference type="Pfam" id="PF00082">
    <property type="entry name" value="Peptidase_S8"/>
    <property type="match status" value="1"/>
</dbReference>
<dbReference type="PROSITE" id="PS00136">
    <property type="entry name" value="SUBTILASE_ASP"/>
    <property type="match status" value="1"/>
</dbReference>
<reference evidence="11" key="1">
    <citation type="submission" date="2021-03" db="EMBL/GenBank/DDBJ databases">
        <title>novel species isolated from a fishpond in China.</title>
        <authorList>
            <person name="Lu H."/>
            <person name="Cai Z."/>
        </authorList>
    </citation>
    <scope>NUCLEOTIDE SEQUENCE</scope>
    <source>
        <strain evidence="11">JCM 30855</strain>
    </source>
</reference>
<protein>
    <submittedName>
        <fullName evidence="11">S8 family serine peptidase</fullName>
    </submittedName>
</protein>
<evidence type="ECO:0000313" key="12">
    <source>
        <dbReference type="Proteomes" id="UP000664654"/>
    </source>
</evidence>
<comment type="caution">
    <text evidence="11">The sequence shown here is derived from an EMBL/GenBank/DDBJ whole genome shotgun (WGS) entry which is preliminary data.</text>
</comment>
<dbReference type="Gene3D" id="2.60.40.3010">
    <property type="match status" value="1"/>
</dbReference>
<dbReference type="Proteomes" id="UP000664654">
    <property type="component" value="Unassembled WGS sequence"/>
</dbReference>
<dbReference type="PROSITE" id="PS00137">
    <property type="entry name" value="SUBTILASE_HIS"/>
    <property type="match status" value="1"/>
</dbReference>
<evidence type="ECO:0000256" key="8">
    <source>
        <dbReference type="SAM" id="SignalP"/>
    </source>
</evidence>
<feature type="active site" description="Charge relay system" evidence="5 6">
    <location>
        <position position="603"/>
    </location>
</feature>
<evidence type="ECO:0000259" key="10">
    <source>
        <dbReference type="Pfam" id="PF02225"/>
    </source>
</evidence>
<dbReference type="Gene3D" id="2.60.40.3440">
    <property type="match status" value="1"/>
</dbReference>
<keyword evidence="12" id="KW-1185">Reference proteome</keyword>
<evidence type="ECO:0000256" key="3">
    <source>
        <dbReference type="ARBA" id="ARBA00022801"/>
    </source>
</evidence>
<dbReference type="PANTHER" id="PTHR10795">
    <property type="entry name" value="PROPROTEIN CONVERTASE SUBTILISIN/KEXIN"/>
    <property type="match status" value="1"/>
</dbReference>
<evidence type="ECO:0000256" key="7">
    <source>
        <dbReference type="RuleBase" id="RU003355"/>
    </source>
</evidence>
<feature type="active site" description="Charge relay system" evidence="5 6">
    <location>
        <position position="257"/>
    </location>
</feature>
<dbReference type="GO" id="GO:0004252">
    <property type="term" value="F:serine-type endopeptidase activity"/>
    <property type="evidence" value="ECO:0007669"/>
    <property type="project" value="UniProtKB-UniRule"/>
</dbReference>
<proteinExistence type="inferred from homology"/>
<dbReference type="Pfam" id="PF17963">
    <property type="entry name" value="Big_9"/>
    <property type="match status" value="1"/>
</dbReference>
<feature type="domain" description="Peptidase S8/S53" evidence="9">
    <location>
        <begin position="174"/>
        <end position="646"/>
    </location>
</feature>
<comment type="similarity">
    <text evidence="6 7">Belongs to the peptidase S8 family.</text>
</comment>
<dbReference type="GO" id="GO:0006508">
    <property type="term" value="P:proteolysis"/>
    <property type="evidence" value="ECO:0007669"/>
    <property type="project" value="UniProtKB-KW"/>
</dbReference>
<evidence type="ECO:0000256" key="6">
    <source>
        <dbReference type="PROSITE-ProRule" id="PRU01240"/>
    </source>
</evidence>
<keyword evidence="4 6" id="KW-0720">Serine protease</keyword>
<dbReference type="InterPro" id="IPR023827">
    <property type="entry name" value="Peptidase_S8_Asp-AS"/>
</dbReference>
<feature type="chain" id="PRO_5037888561" evidence="8">
    <location>
        <begin position="24"/>
        <end position="1319"/>
    </location>
</feature>
<dbReference type="InterPro" id="IPR036852">
    <property type="entry name" value="Peptidase_S8/S53_dom_sf"/>
</dbReference>
<dbReference type="InterPro" id="IPR003137">
    <property type="entry name" value="PA_domain"/>
</dbReference>
<dbReference type="RefSeq" id="WP_206573253.1">
    <property type="nucleotide sequence ID" value="NZ_JAFKCV010000003.1"/>
</dbReference>
<dbReference type="InterPro" id="IPR022398">
    <property type="entry name" value="Peptidase_S8_His-AS"/>
</dbReference>
<keyword evidence="1 6" id="KW-0645">Protease</keyword>
<evidence type="ECO:0000256" key="5">
    <source>
        <dbReference type="PIRSR" id="PIRSR615500-1"/>
    </source>
</evidence>
<dbReference type="Gene3D" id="3.50.30.30">
    <property type="match status" value="1"/>
</dbReference>
<keyword evidence="3 6" id="KW-0378">Hydrolase</keyword>
<dbReference type="PIRSF" id="PIRSF037898">
    <property type="entry name" value="Subtilisin_rel_Sputw3181_3341"/>
    <property type="match status" value="1"/>
</dbReference>
<dbReference type="InterPro" id="IPR000209">
    <property type="entry name" value="Peptidase_S8/S53_dom"/>
</dbReference>
<evidence type="ECO:0000256" key="1">
    <source>
        <dbReference type="ARBA" id="ARBA00022670"/>
    </source>
</evidence>
<feature type="signal peptide" evidence="8">
    <location>
        <begin position="1"/>
        <end position="23"/>
    </location>
</feature>
<dbReference type="InterPro" id="IPR017312">
    <property type="entry name" value="Subtilisin_Alteromonadales"/>
</dbReference>
<evidence type="ECO:0000256" key="2">
    <source>
        <dbReference type="ARBA" id="ARBA00022729"/>
    </source>
</evidence>
<dbReference type="Gene3D" id="3.40.50.200">
    <property type="entry name" value="Peptidase S8/S53 domain"/>
    <property type="match status" value="1"/>
</dbReference>
<dbReference type="SUPFAM" id="SSF52743">
    <property type="entry name" value="Subtilisin-like"/>
    <property type="match status" value="1"/>
</dbReference>
<organism evidence="11 12">
    <name type="scientific">Bowmanella dokdonensis</name>
    <dbReference type="NCBI Taxonomy" id="751969"/>
    <lineage>
        <taxon>Bacteria</taxon>
        <taxon>Pseudomonadati</taxon>
        <taxon>Pseudomonadota</taxon>
        <taxon>Gammaproteobacteria</taxon>
        <taxon>Alteromonadales</taxon>
        <taxon>Alteromonadaceae</taxon>
        <taxon>Bowmanella</taxon>
    </lineage>
</organism>
<evidence type="ECO:0000313" key="11">
    <source>
        <dbReference type="EMBL" id="MBN7825153.1"/>
    </source>
</evidence>
<sequence>MLPRLHRVLIILWLSNGILPVMAAPSGTLPDPLPHQQSAKLAAPASANQTAVPHRYFVRFRADSAAALSVKQAASSASVRPLSQLARDVAARQGHVVNSIKTSLPDLQMHASFQVLTNGIEVSATEEQLSRLKKNPLVSAVYPVRVRQALLDSSRELINAPSAWQQLGGEQTAGNGVRIAIVDTGIRSNNPMFDDAGMAPPDLPDSLTANPDYCRAANGDPGFCNNKVILARWMDPEAAGMELYENEYRSPMDFDGHGTHVAGIAAGRPLTTEHRGTQVQIGGVAPGSYLMIYKALFVTADGMAMGTDTMLLQALEQAILDGAHVINNSWGASFGEAPEDSIFFEALNRAQELGIVVVTAAGNDLHAGRGTTINCPACIESGIAVANTTHGRYFGHRVTLDGQQYMAYPPVDAPLQASLNLPLHTLNSINPIDDDGCGEPLTTPVFENAAVMVDYRHMCTLEQVAQMVQSAGGAMVIIYQSGVFGMATYEPFIPYAGEFVIPIVGVSRTTGLQLFEKAHSGNHNISLSSSISAAVEPQFADMVHPFSSTGPNNNPSYLKPDMAAPGTHILSAYSPEVYQPGPPLPAQATGISDPYFELLTGTSMASPHVAGAAALLRQKYPDWTAKQIKSALVNTANPDVKSGDMQARPFDMGAGRLDLAQAIEARLAADPVSFSDPSCVYRCQFQVELQNLEDVEATWQAQLSFADPSVSGQLETEQLTLAPKGQQGSSAQFTFTAGTALAEPAKWYFGWVTLSSAEQQMRLPIALYANDSSDEGRLSVTSLSPSSTPDEAVNFVVKLRNKQMQEAPRLTLDLPVNAAYVQDSLSIEIERGETLSTHYDADNHQLQWQGELQQGKMFLQTDGGPSAVSLKELGVSPVLCTEGCVHTVTLVDFPYSYNGQTYDKLTVTDNGFVVAGEAAVGQFTALFNQNLPQPGSLNNVIAPFWTEFDLADPQLDEDRGGGQLFVSTQPLDGREYLIVEWNQVRLYQNDVDVVTEDPFTFQLLIEKDTDHIYFRYLDIPDLPATLSIGAENEDGSSGVGRYFDGQGDGIAIGNQEQTLRLLTEPQGRAEMNFAVIPQGPQSFTREDIFELPKEQQSLLDVLANDDAALTLSVVARLQSGQQDQAQETVILPAAALQEDSLTVLTQPSHGHATVEQGQIRYIPQAGFTGQDNLTYRVTDQQGLVSTATSVRLDVINPNQAPQLVAPARLQASENQTVTLSVSASDQEDDSLAYQWQQTLGPSVSFTASDNSISFRTPEVGNPTLIAFEVSANDGTSDSNKVTAEVQVNPAQTGGSGGGGSLRLFVLLWLGLMLMIRARR</sequence>
<name>A0A939DLW1_9ALTE</name>
<dbReference type="Pfam" id="PF02225">
    <property type="entry name" value="PA"/>
    <property type="match status" value="1"/>
</dbReference>
<dbReference type="PROSITE" id="PS51892">
    <property type="entry name" value="SUBTILASE"/>
    <property type="match status" value="1"/>
</dbReference>
<dbReference type="PRINTS" id="PR00723">
    <property type="entry name" value="SUBTILISIN"/>
</dbReference>
<feature type="active site" description="Charge relay system" evidence="5 6">
    <location>
        <position position="183"/>
    </location>
</feature>
<feature type="domain" description="PA" evidence="10">
    <location>
        <begin position="445"/>
        <end position="514"/>
    </location>
</feature>
<keyword evidence="2 8" id="KW-0732">Signal</keyword>